<dbReference type="InterPro" id="IPR036249">
    <property type="entry name" value="Thioredoxin-like_sf"/>
</dbReference>
<evidence type="ECO:0000259" key="1">
    <source>
        <dbReference type="Pfam" id="PF13098"/>
    </source>
</evidence>
<proteinExistence type="predicted"/>
<accession>A0ABU6CY75</accession>
<sequence>MATISPALPADTTLKEVSDFQALGEAMQAKKLPLLLAFRADYCGFCKRLETEYLEPMAKSGDYDSRILIRTFNMGDNRTVTDFNGAKIDAEKMTHRYKVSLTPTLIFLNADGKEIAEPLLGYNSPDFYGAYLENAIDTAHKAINEKDR</sequence>
<protein>
    <submittedName>
        <fullName evidence="2">Thioredoxin fold domain-containing protein</fullName>
    </submittedName>
</protein>
<feature type="domain" description="Thioredoxin-like fold" evidence="1">
    <location>
        <begin position="29"/>
        <end position="126"/>
    </location>
</feature>
<dbReference type="InterPro" id="IPR012336">
    <property type="entry name" value="Thioredoxin-like_fold"/>
</dbReference>
<evidence type="ECO:0000313" key="2">
    <source>
        <dbReference type="EMBL" id="MEB4591064.1"/>
    </source>
</evidence>
<dbReference type="RefSeq" id="WP_324694452.1">
    <property type="nucleotide sequence ID" value="NZ_JAYMYJ010000086.1"/>
</dbReference>
<dbReference type="Proteomes" id="UP001308005">
    <property type="component" value="Unassembled WGS sequence"/>
</dbReference>
<comment type="caution">
    <text evidence="2">The sequence shown here is derived from an EMBL/GenBank/DDBJ whole genome shotgun (WGS) entry which is preliminary data.</text>
</comment>
<dbReference type="Gene3D" id="3.40.30.10">
    <property type="entry name" value="Glutaredoxin"/>
    <property type="match status" value="1"/>
</dbReference>
<gene>
    <name evidence="2" type="ORF">VSS37_08755</name>
</gene>
<dbReference type="SUPFAM" id="SSF52833">
    <property type="entry name" value="Thioredoxin-like"/>
    <property type="match status" value="1"/>
</dbReference>
<dbReference type="EMBL" id="JAYMYJ010000086">
    <property type="protein sequence ID" value="MEB4591064.1"/>
    <property type="molecule type" value="Genomic_DNA"/>
</dbReference>
<evidence type="ECO:0000313" key="3">
    <source>
        <dbReference type="Proteomes" id="UP001308005"/>
    </source>
</evidence>
<name>A0ABU6CY75_9GAMM</name>
<keyword evidence="3" id="KW-1185">Reference proteome</keyword>
<organism evidence="2 3">
    <name type="scientific">Candidatus Thiothrix phosphatis</name>
    <dbReference type="NCBI Taxonomy" id="3112415"/>
    <lineage>
        <taxon>Bacteria</taxon>
        <taxon>Pseudomonadati</taxon>
        <taxon>Pseudomonadota</taxon>
        <taxon>Gammaproteobacteria</taxon>
        <taxon>Thiotrichales</taxon>
        <taxon>Thiotrichaceae</taxon>
        <taxon>Thiothrix</taxon>
    </lineage>
</organism>
<reference evidence="3" key="1">
    <citation type="submission" date="2023-07" db="EMBL/GenBank/DDBJ databases">
        <title>The carbon used by Thiothrix.</title>
        <authorList>
            <person name="Chen L."/>
        </authorList>
    </citation>
    <scope>NUCLEOTIDE SEQUENCE [LARGE SCALE GENOMIC DNA]</scope>
</reference>
<dbReference type="Pfam" id="PF13098">
    <property type="entry name" value="Thioredoxin_2"/>
    <property type="match status" value="1"/>
</dbReference>